<dbReference type="EMBL" id="JAGSXJ010000009">
    <property type="protein sequence ID" value="KAH6688418.1"/>
    <property type="molecule type" value="Genomic_DNA"/>
</dbReference>
<organism evidence="1 2">
    <name type="scientific">Plectosphaerella plurivora</name>
    <dbReference type="NCBI Taxonomy" id="936078"/>
    <lineage>
        <taxon>Eukaryota</taxon>
        <taxon>Fungi</taxon>
        <taxon>Dikarya</taxon>
        <taxon>Ascomycota</taxon>
        <taxon>Pezizomycotina</taxon>
        <taxon>Sordariomycetes</taxon>
        <taxon>Hypocreomycetidae</taxon>
        <taxon>Glomerellales</taxon>
        <taxon>Plectosphaerellaceae</taxon>
        <taxon>Plectosphaerella</taxon>
    </lineage>
</organism>
<keyword evidence="2" id="KW-1185">Reference proteome</keyword>
<sequence length="271" mass="29696">MPGYVGLQLAVELTNILPSGSDIVVEEDLADVLGRGRVSRDMEKAFKDVVKISKFTPLYTSRDGSTPEVELHSGPGPTVLRAFQDSRYFTTVLTLSMLGYYHDRVSLAMKLSAVMDRRSEANIEGARPSPGFEGISATIDSCSNQTSAFQWATLGFAAFLEKIPENPLRRSPATQMIETMGSMSTIMLMFSHVSEIGGCANVPLVMTDDYPLRNLDNVCDTTSELPFVLEPQDVFYGIASLLDLDSSDPGESESYNQSKHNRSCISVAERL</sequence>
<reference evidence="1" key="1">
    <citation type="journal article" date="2021" name="Nat. Commun.">
        <title>Genetic determinants of endophytism in the Arabidopsis root mycobiome.</title>
        <authorList>
            <person name="Mesny F."/>
            <person name="Miyauchi S."/>
            <person name="Thiergart T."/>
            <person name="Pickel B."/>
            <person name="Atanasova L."/>
            <person name="Karlsson M."/>
            <person name="Huettel B."/>
            <person name="Barry K.W."/>
            <person name="Haridas S."/>
            <person name="Chen C."/>
            <person name="Bauer D."/>
            <person name="Andreopoulos W."/>
            <person name="Pangilinan J."/>
            <person name="LaButti K."/>
            <person name="Riley R."/>
            <person name="Lipzen A."/>
            <person name="Clum A."/>
            <person name="Drula E."/>
            <person name="Henrissat B."/>
            <person name="Kohler A."/>
            <person name="Grigoriev I.V."/>
            <person name="Martin F.M."/>
            <person name="Hacquard S."/>
        </authorList>
    </citation>
    <scope>NUCLEOTIDE SEQUENCE</scope>
    <source>
        <strain evidence="1">MPI-SDFR-AT-0117</strain>
    </source>
</reference>
<name>A0A9P8VF47_9PEZI</name>
<gene>
    <name evidence="1" type="ORF">F5X68DRAFT_255330</name>
</gene>
<dbReference type="OrthoDB" id="4753470at2759"/>
<dbReference type="Proteomes" id="UP000770015">
    <property type="component" value="Unassembled WGS sequence"/>
</dbReference>
<protein>
    <submittedName>
        <fullName evidence="1">Uncharacterized protein</fullName>
    </submittedName>
</protein>
<dbReference type="AlphaFoldDB" id="A0A9P8VF47"/>
<comment type="caution">
    <text evidence="1">The sequence shown here is derived from an EMBL/GenBank/DDBJ whole genome shotgun (WGS) entry which is preliminary data.</text>
</comment>
<accession>A0A9P8VF47</accession>
<proteinExistence type="predicted"/>
<evidence type="ECO:0000313" key="1">
    <source>
        <dbReference type="EMBL" id="KAH6688418.1"/>
    </source>
</evidence>
<evidence type="ECO:0000313" key="2">
    <source>
        <dbReference type="Proteomes" id="UP000770015"/>
    </source>
</evidence>